<dbReference type="EMBL" id="CAADFQ010000010">
    <property type="protein sequence ID" value="VFK29551.1"/>
    <property type="molecule type" value="Genomic_DNA"/>
</dbReference>
<feature type="region of interest" description="Disordered" evidence="1">
    <location>
        <begin position="72"/>
        <end position="105"/>
    </location>
</feature>
<dbReference type="EMBL" id="CAADFO010000044">
    <property type="protein sequence ID" value="VFK29010.1"/>
    <property type="molecule type" value="Genomic_DNA"/>
</dbReference>
<evidence type="ECO:0000313" key="2">
    <source>
        <dbReference type="EMBL" id="VFK29010.1"/>
    </source>
</evidence>
<dbReference type="AlphaFoldDB" id="A0A451B955"/>
<organism evidence="4">
    <name type="scientific">Candidatus Kentrum sp. MB</name>
    <dbReference type="NCBI Taxonomy" id="2138164"/>
    <lineage>
        <taxon>Bacteria</taxon>
        <taxon>Pseudomonadati</taxon>
        <taxon>Pseudomonadota</taxon>
        <taxon>Gammaproteobacteria</taxon>
        <taxon>Candidatus Kentrum</taxon>
    </lineage>
</organism>
<evidence type="ECO:0000256" key="1">
    <source>
        <dbReference type="SAM" id="MobiDB-lite"/>
    </source>
</evidence>
<gene>
    <name evidence="2" type="ORF">BECKMB1821G_GA0114241_104422</name>
    <name evidence="4" type="ORF">BECKMB1821H_GA0114242_101052</name>
    <name evidence="3" type="ORF">BECKMB1821I_GA0114274_101052</name>
</gene>
<proteinExistence type="predicted"/>
<evidence type="ECO:0000313" key="3">
    <source>
        <dbReference type="EMBL" id="VFK29551.1"/>
    </source>
</evidence>
<protein>
    <recommendedName>
        <fullName evidence="5">SpoVT-AbrB domain-containing protein</fullName>
    </recommendedName>
</protein>
<evidence type="ECO:0008006" key="5">
    <source>
        <dbReference type="Google" id="ProtNLM"/>
    </source>
</evidence>
<evidence type="ECO:0000313" key="4">
    <source>
        <dbReference type="EMBL" id="VFK74824.1"/>
    </source>
</evidence>
<dbReference type="EMBL" id="CAADGH010000010">
    <property type="protein sequence ID" value="VFK74824.1"/>
    <property type="molecule type" value="Genomic_DNA"/>
</dbReference>
<sequence length="123" mass="13657">MSGYATLTRPTKLIGLPRVGVGTGQAPTIRKKTMQTLEFQATIDHDGAIRLPRAYRDAYGRQARFVMLLDEQSTADQSPVDEKPDATPTGSIRHNPAFGMWADTRGDSRTLLEGLRQKQWGRS</sequence>
<name>A0A451B955_9GAMM</name>
<accession>A0A451B955</accession>
<reference evidence="4" key="1">
    <citation type="submission" date="2019-02" db="EMBL/GenBank/DDBJ databases">
        <authorList>
            <person name="Gruber-Vodicka R. H."/>
            <person name="Seah K. B. B."/>
        </authorList>
    </citation>
    <scope>NUCLEOTIDE SEQUENCE</scope>
    <source>
        <strain evidence="2">BECK_BZ197</strain>
        <strain evidence="4">BECK_BZ198</strain>
        <strain evidence="3">BECK_BZ199</strain>
    </source>
</reference>